<dbReference type="RefSeq" id="WP_079638076.1">
    <property type="nucleotide sequence ID" value="NZ_FUYP01000007.1"/>
</dbReference>
<evidence type="ECO:0000313" key="2">
    <source>
        <dbReference type="Proteomes" id="UP000190044"/>
    </source>
</evidence>
<reference evidence="2" key="1">
    <citation type="submission" date="2017-02" db="EMBL/GenBank/DDBJ databases">
        <authorList>
            <person name="Varghese N."/>
            <person name="Submissions S."/>
        </authorList>
    </citation>
    <scope>NUCLEOTIDE SEQUENCE [LARGE SCALE GENOMIC DNA]</scope>
    <source>
        <strain evidence="2">R11H</strain>
    </source>
</reference>
<proteinExistence type="predicted"/>
<dbReference type="AlphaFoldDB" id="A0A1T5BQG7"/>
<accession>A0A1T5BQG7</accession>
<evidence type="ECO:0000313" key="1">
    <source>
        <dbReference type="EMBL" id="SKB49457.1"/>
    </source>
</evidence>
<gene>
    <name evidence="1" type="ORF">SAMN06295937_100758</name>
</gene>
<protein>
    <submittedName>
        <fullName evidence="1">Uncharacterized protein</fullName>
    </submittedName>
</protein>
<sequence length="101" mass="11705">MNIRGIISRIIAAVLGFIRPSVAKIVKQFEAIQARLDKLIALHEHKLDRIDIDLEASKARARAAAEREEERRFGLYQDRDRRVSELERAQRVRDKINSLIS</sequence>
<name>A0A1T5BQG7_9SPHN</name>
<dbReference type="EMBL" id="FUYP01000007">
    <property type="protein sequence ID" value="SKB49457.1"/>
    <property type="molecule type" value="Genomic_DNA"/>
</dbReference>
<keyword evidence="2" id="KW-1185">Reference proteome</keyword>
<dbReference type="Proteomes" id="UP000190044">
    <property type="component" value="Unassembled WGS sequence"/>
</dbReference>
<organism evidence="1 2">
    <name type="scientific">Sphingopyxis flava</name>
    <dbReference type="NCBI Taxonomy" id="1507287"/>
    <lineage>
        <taxon>Bacteria</taxon>
        <taxon>Pseudomonadati</taxon>
        <taxon>Pseudomonadota</taxon>
        <taxon>Alphaproteobacteria</taxon>
        <taxon>Sphingomonadales</taxon>
        <taxon>Sphingomonadaceae</taxon>
        <taxon>Sphingopyxis</taxon>
    </lineage>
</organism>